<dbReference type="Proteomes" id="UP001326567">
    <property type="component" value="Chromosome"/>
</dbReference>
<sequence>MPERQQLSGSPIAKAEHVAKGILGASENYAQRPQFLRLSQGRTCVAQNHYKHLVDFIADVLSYTLAAKGLSMSKNSNFLQKALHRAHPQLAGHQAKNSRKREIAIKLRALRDKRGMSQEEVAAAAGMTQPVIARLESLSGSIPSLGSIERYVDACDGDLALLISDRKLDKQDTFNDAFVRARGRVSSDIDLDGE</sequence>
<gene>
    <name evidence="2" type="ORF">T7987_12325</name>
</gene>
<evidence type="ECO:0000313" key="3">
    <source>
        <dbReference type="Proteomes" id="UP001326567"/>
    </source>
</evidence>
<protein>
    <submittedName>
        <fullName evidence="2">Helix-turn-helix transcriptional regulator</fullName>
    </submittedName>
</protein>
<reference evidence="2 3" key="1">
    <citation type="submission" date="2023-11" db="EMBL/GenBank/DDBJ databases">
        <title>From the Deep-Sea to the Surface: Bacterial Genomes Isolated from the Moytirra Hydrothermal Vent Plume.</title>
        <authorList>
            <person name="Major S.R."/>
        </authorList>
    </citation>
    <scope>NUCLEOTIDE SEQUENCE [LARGE SCALE GENOMIC DNA]</scope>
    <source>
        <strain evidence="2 3">OXR-9</strain>
    </source>
</reference>
<dbReference type="RefSeq" id="WP_322328086.1">
    <property type="nucleotide sequence ID" value="NZ_CP139725.1"/>
</dbReference>
<proteinExistence type="predicted"/>
<dbReference type="SUPFAM" id="SSF47413">
    <property type="entry name" value="lambda repressor-like DNA-binding domains"/>
    <property type="match status" value="1"/>
</dbReference>
<name>A0ABZ0UXM1_9RHOB</name>
<keyword evidence="3" id="KW-1185">Reference proteome</keyword>
<dbReference type="CDD" id="cd00093">
    <property type="entry name" value="HTH_XRE"/>
    <property type="match status" value="1"/>
</dbReference>
<dbReference type="EMBL" id="CP139725">
    <property type="protein sequence ID" value="WPZ20959.1"/>
    <property type="molecule type" value="Genomic_DNA"/>
</dbReference>
<dbReference type="Gene3D" id="1.10.260.40">
    <property type="entry name" value="lambda repressor-like DNA-binding domains"/>
    <property type="match status" value="1"/>
</dbReference>
<feature type="domain" description="HTH cro/C1-type" evidence="1">
    <location>
        <begin position="107"/>
        <end position="162"/>
    </location>
</feature>
<organism evidence="2 3">
    <name type="scientific">Sulfitobacter faviae</name>
    <dbReference type="NCBI Taxonomy" id="1775881"/>
    <lineage>
        <taxon>Bacteria</taxon>
        <taxon>Pseudomonadati</taxon>
        <taxon>Pseudomonadota</taxon>
        <taxon>Alphaproteobacteria</taxon>
        <taxon>Rhodobacterales</taxon>
        <taxon>Roseobacteraceae</taxon>
        <taxon>Sulfitobacter</taxon>
    </lineage>
</organism>
<dbReference type="InterPro" id="IPR001387">
    <property type="entry name" value="Cro/C1-type_HTH"/>
</dbReference>
<accession>A0ABZ0UXM1</accession>
<dbReference type="PROSITE" id="PS50943">
    <property type="entry name" value="HTH_CROC1"/>
    <property type="match status" value="1"/>
</dbReference>
<dbReference type="Pfam" id="PF01381">
    <property type="entry name" value="HTH_3"/>
    <property type="match status" value="1"/>
</dbReference>
<dbReference type="SMART" id="SM00530">
    <property type="entry name" value="HTH_XRE"/>
    <property type="match status" value="1"/>
</dbReference>
<dbReference type="InterPro" id="IPR010982">
    <property type="entry name" value="Lambda_DNA-bd_dom_sf"/>
</dbReference>
<evidence type="ECO:0000313" key="2">
    <source>
        <dbReference type="EMBL" id="WPZ20959.1"/>
    </source>
</evidence>
<evidence type="ECO:0000259" key="1">
    <source>
        <dbReference type="PROSITE" id="PS50943"/>
    </source>
</evidence>